<reference evidence="3" key="1">
    <citation type="journal article" date="2019" name="Int. J. Syst. Evol. Microbiol.">
        <title>The Global Catalogue of Microorganisms (GCM) 10K type strain sequencing project: providing services to taxonomists for standard genome sequencing and annotation.</title>
        <authorList>
            <consortium name="The Broad Institute Genomics Platform"/>
            <consortium name="The Broad Institute Genome Sequencing Center for Infectious Disease"/>
            <person name="Wu L."/>
            <person name="Ma J."/>
        </authorList>
    </citation>
    <scope>NUCLEOTIDE SEQUENCE [LARGE SCALE GENOMIC DNA]</scope>
    <source>
        <strain evidence="3">JCM 14546</strain>
    </source>
</reference>
<dbReference type="InterPro" id="IPR008183">
    <property type="entry name" value="Aldose_1/G6P_1-epimerase"/>
</dbReference>
<keyword evidence="3" id="KW-1185">Reference proteome</keyword>
<feature type="compositionally biased region" description="Gly residues" evidence="1">
    <location>
        <begin position="249"/>
        <end position="261"/>
    </location>
</feature>
<name>A0ABP5ERB1_9MICO</name>
<evidence type="ECO:0000313" key="2">
    <source>
        <dbReference type="EMBL" id="GAA2003903.1"/>
    </source>
</evidence>
<gene>
    <name evidence="2" type="ORF">GCM10009755_11390</name>
</gene>
<dbReference type="InterPro" id="IPR011013">
    <property type="entry name" value="Gal_mutarotase_sf_dom"/>
</dbReference>
<evidence type="ECO:0008006" key="4">
    <source>
        <dbReference type="Google" id="ProtNLM"/>
    </source>
</evidence>
<dbReference type="SUPFAM" id="SSF74650">
    <property type="entry name" value="Galactose mutarotase-like"/>
    <property type="match status" value="2"/>
</dbReference>
<evidence type="ECO:0000256" key="1">
    <source>
        <dbReference type="SAM" id="MobiDB-lite"/>
    </source>
</evidence>
<feature type="region of interest" description="Disordered" evidence="1">
    <location>
        <begin position="249"/>
        <end position="275"/>
    </location>
</feature>
<dbReference type="EMBL" id="BAAANO010000010">
    <property type="protein sequence ID" value="GAA2003903.1"/>
    <property type="molecule type" value="Genomic_DNA"/>
</dbReference>
<dbReference type="InterPro" id="IPR014718">
    <property type="entry name" value="GH-type_carb-bd"/>
</dbReference>
<accession>A0ABP5ERB1</accession>
<organism evidence="2 3">
    <name type="scientific">Brevibacterium samyangense</name>
    <dbReference type="NCBI Taxonomy" id="366888"/>
    <lineage>
        <taxon>Bacteria</taxon>
        <taxon>Bacillati</taxon>
        <taxon>Actinomycetota</taxon>
        <taxon>Actinomycetes</taxon>
        <taxon>Micrococcales</taxon>
        <taxon>Brevibacteriaceae</taxon>
        <taxon>Brevibacterium</taxon>
    </lineage>
</organism>
<protein>
    <recommendedName>
        <fullName evidence="4">Glucose-6-phosphate 1-epimerase</fullName>
    </recommendedName>
</protein>
<dbReference type="PANTHER" id="PTHR11122:SF13">
    <property type="entry name" value="GLUCOSE-6-PHOSPHATE 1-EPIMERASE"/>
    <property type="match status" value="1"/>
</dbReference>
<sequence length="331" mass="34447">MTAITDDGATGAAHAPFLSTDDLHALFAEHTPEPEVLAENAATGTRVSAGSIGALDVLLLEAPGGTVFLSRYGAHVLTWRPTDREDALFLSAEAALDGSDPIRGGIPVCWPWFNLRADPKHGWARRNIWELDATEANEANAAVRCRLEVNGAAATLSVSVDDGLFLELRHDADPAPGTGAADEVTAALHTYFLVGDYRHTTVYGIPNGDLDPLFDQAIGPRVFPADGIDTVGYLGIPFERDLQVVDGAAGGADGSAGGGSAGAPAPGTPGAGTERSWHMVTDASDVVMWNPAAGLADTTATAFERFVCVEPARITEPMAPGDVLGLRLEVG</sequence>
<proteinExistence type="predicted"/>
<dbReference type="Gene3D" id="2.70.98.10">
    <property type="match status" value="2"/>
</dbReference>
<dbReference type="RefSeq" id="WP_344307795.1">
    <property type="nucleotide sequence ID" value="NZ_BAAANO010000010.1"/>
</dbReference>
<evidence type="ECO:0000313" key="3">
    <source>
        <dbReference type="Proteomes" id="UP001500755"/>
    </source>
</evidence>
<dbReference type="Proteomes" id="UP001500755">
    <property type="component" value="Unassembled WGS sequence"/>
</dbReference>
<comment type="caution">
    <text evidence="2">The sequence shown here is derived from an EMBL/GenBank/DDBJ whole genome shotgun (WGS) entry which is preliminary data.</text>
</comment>
<dbReference type="Pfam" id="PF01263">
    <property type="entry name" value="Aldose_epim"/>
    <property type="match status" value="1"/>
</dbReference>
<dbReference type="PANTHER" id="PTHR11122">
    <property type="entry name" value="APOSPORY-ASSOCIATED PROTEIN C-RELATED"/>
    <property type="match status" value="1"/>
</dbReference>